<feature type="compositionally biased region" description="Basic and acidic residues" evidence="1">
    <location>
        <begin position="56"/>
        <end position="65"/>
    </location>
</feature>
<accession>A0AAV4UNP8</accession>
<evidence type="ECO:0000313" key="2">
    <source>
        <dbReference type="EMBL" id="GIY59341.1"/>
    </source>
</evidence>
<organism evidence="2 3">
    <name type="scientific">Caerostris darwini</name>
    <dbReference type="NCBI Taxonomy" id="1538125"/>
    <lineage>
        <taxon>Eukaryota</taxon>
        <taxon>Metazoa</taxon>
        <taxon>Ecdysozoa</taxon>
        <taxon>Arthropoda</taxon>
        <taxon>Chelicerata</taxon>
        <taxon>Arachnida</taxon>
        <taxon>Araneae</taxon>
        <taxon>Araneomorphae</taxon>
        <taxon>Entelegynae</taxon>
        <taxon>Araneoidea</taxon>
        <taxon>Araneidae</taxon>
        <taxon>Caerostris</taxon>
    </lineage>
</organism>
<evidence type="ECO:0000313" key="3">
    <source>
        <dbReference type="Proteomes" id="UP001054837"/>
    </source>
</evidence>
<evidence type="ECO:0000256" key="1">
    <source>
        <dbReference type="SAM" id="MobiDB-lite"/>
    </source>
</evidence>
<sequence length="89" mass="10057">MHLADRFAEVPLLRFPMLGPNTHKKTPESAAFTFARTPRRFCSEKPFISPASGQRVDSEPITSRRRETKRLRHVTARHGGSLRRAATSA</sequence>
<dbReference type="Proteomes" id="UP001054837">
    <property type="component" value="Unassembled WGS sequence"/>
</dbReference>
<keyword evidence="3" id="KW-1185">Reference proteome</keyword>
<comment type="caution">
    <text evidence="2">The sequence shown here is derived from an EMBL/GenBank/DDBJ whole genome shotgun (WGS) entry which is preliminary data.</text>
</comment>
<feature type="region of interest" description="Disordered" evidence="1">
    <location>
        <begin position="45"/>
        <end position="67"/>
    </location>
</feature>
<dbReference type="EMBL" id="BPLQ01011645">
    <property type="protein sequence ID" value="GIY59341.1"/>
    <property type="molecule type" value="Genomic_DNA"/>
</dbReference>
<name>A0AAV4UNP8_9ARAC</name>
<proteinExistence type="predicted"/>
<reference evidence="2 3" key="1">
    <citation type="submission" date="2021-06" db="EMBL/GenBank/DDBJ databases">
        <title>Caerostris darwini draft genome.</title>
        <authorList>
            <person name="Kono N."/>
            <person name="Arakawa K."/>
        </authorList>
    </citation>
    <scope>NUCLEOTIDE SEQUENCE [LARGE SCALE GENOMIC DNA]</scope>
</reference>
<dbReference type="AlphaFoldDB" id="A0AAV4UNP8"/>
<gene>
    <name evidence="2" type="ORF">CDAR_514321</name>
</gene>
<protein>
    <submittedName>
        <fullName evidence="2">Uncharacterized protein</fullName>
    </submittedName>
</protein>